<keyword evidence="6" id="KW-1185">Reference proteome</keyword>
<dbReference type="InterPro" id="IPR011004">
    <property type="entry name" value="Trimer_LpxA-like_sf"/>
</dbReference>
<dbReference type="InterPro" id="IPR001451">
    <property type="entry name" value="Hexapep"/>
</dbReference>
<organism evidence="5 6">
    <name type="scientific">Segetibacter aerophilus</name>
    <dbReference type="NCBI Taxonomy" id="670293"/>
    <lineage>
        <taxon>Bacteria</taxon>
        <taxon>Pseudomonadati</taxon>
        <taxon>Bacteroidota</taxon>
        <taxon>Chitinophagia</taxon>
        <taxon>Chitinophagales</taxon>
        <taxon>Chitinophagaceae</taxon>
        <taxon>Segetibacter</taxon>
    </lineage>
</organism>
<dbReference type="CDD" id="cd04647">
    <property type="entry name" value="LbH_MAT_like"/>
    <property type="match status" value="1"/>
</dbReference>
<dbReference type="Pfam" id="PF14602">
    <property type="entry name" value="Hexapep_2"/>
    <property type="match status" value="1"/>
</dbReference>
<dbReference type="GO" id="GO:0008374">
    <property type="term" value="F:O-acyltransferase activity"/>
    <property type="evidence" value="ECO:0007669"/>
    <property type="project" value="TreeGrafter"/>
</dbReference>
<gene>
    <name evidence="5" type="ORF">SAE01_24010</name>
</gene>
<dbReference type="InterPro" id="IPR051159">
    <property type="entry name" value="Hexapeptide_acetyltransf"/>
</dbReference>
<evidence type="ECO:0000256" key="3">
    <source>
        <dbReference type="ARBA" id="ARBA00022737"/>
    </source>
</evidence>
<dbReference type="GO" id="GO:0005829">
    <property type="term" value="C:cytosol"/>
    <property type="evidence" value="ECO:0007669"/>
    <property type="project" value="TreeGrafter"/>
</dbReference>
<evidence type="ECO:0000256" key="2">
    <source>
        <dbReference type="ARBA" id="ARBA00022679"/>
    </source>
</evidence>
<reference evidence="5 6" key="1">
    <citation type="submission" date="2019-07" db="EMBL/GenBank/DDBJ databases">
        <title>Whole genome shotgun sequence of Segetibacter aerophilus NBRC 106135.</title>
        <authorList>
            <person name="Hosoyama A."/>
            <person name="Uohara A."/>
            <person name="Ohji S."/>
            <person name="Ichikawa N."/>
        </authorList>
    </citation>
    <scope>NUCLEOTIDE SEQUENCE [LARGE SCALE GENOMIC DNA]</scope>
    <source>
        <strain evidence="5 6">NBRC 106135</strain>
    </source>
</reference>
<dbReference type="Proteomes" id="UP000321513">
    <property type="component" value="Unassembled WGS sequence"/>
</dbReference>
<dbReference type="SUPFAM" id="SSF51161">
    <property type="entry name" value="Trimeric LpxA-like enzymes"/>
    <property type="match status" value="1"/>
</dbReference>
<keyword evidence="4" id="KW-0012">Acyltransferase</keyword>
<keyword evidence="2 5" id="KW-0808">Transferase</keyword>
<dbReference type="InterPro" id="IPR018357">
    <property type="entry name" value="Hexapep_transf_CS"/>
</dbReference>
<dbReference type="AlphaFoldDB" id="A0A512BDD2"/>
<keyword evidence="3" id="KW-0677">Repeat</keyword>
<dbReference type="EMBL" id="BJYT01000008">
    <property type="protein sequence ID" value="GEO09905.1"/>
    <property type="molecule type" value="Genomic_DNA"/>
</dbReference>
<evidence type="ECO:0000313" key="6">
    <source>
        <dbReference type="Proteomes" id="UP000321513"/>
    </source>
</evidence>
<dbReference type="Pfam" id="PF00132">
    <property type="entry name" value="Hexapep"/>
    <property type="match status" value="1"/>
</dbReference>
<evidence type="ECO:0000313" key="5">
    <source>
        <dbReference type="EMBL" id="GEO09905.1"/>
    </source>
</evidence>
<dbReference type="Gene3D" id="2.160.10.10">
    <property type="entry name" value="Hexapeptide repeat proteins"/>
    <property type="match status" value="1"/>
</dbReference>
<protein>
    <submittedName>
        <fullName evidence="5">Maltose O-acetyltransferase</fullName>
    </submittedName>
</protein>
<comment type="similarity">
    <text evidence="1">Belongs to the transferase hexapeptide repeat family.</text>
</comment>
<dbReference type="PANTHER" id="PTHR23416">
    <property type="entry name" value="SIALIC ACID SYNTHASE-RELATED"/>
    <property type="match status" value="1"/>
</dbReference>
<dbReference type="RefSeq" id="WP_147204018.1">
    <property type="nucleotide sequence ID" value="NZ_BJYT01000008.1"/>
</dbReference>
<dbReference type="PROSITE" id="PS00101">
    <property type="entry name" value="HEXAPEP_TRANSFERASES"/>
    <property type="match status" value="1"/>
</dbReference>
<sequence length="201" mass="22321">MINKAINFILNKIITPRKRYSGCLVSANSSIFLSNFSITNFKNNKVKIGEECVLGANIIFEEKDGIVEFGDRVYVGSSKIICKNKIVFENDILVAWGVTFYDHNSHSLDYRDRQKDIRQVFADFKSSGGNYLRNKNWTNVASSPIIIKSNAWIGMDALILKGVTIGEGAVVAARSVVTKDVLPFTVVAGNPAKVIKTLRIE</sequence>
<evidence type="ECO:0000256" key="4">
    <source>
        <dbReference type="ARBA" id="ARBA00023315"/>
    </source>
</evidence>
<dbReference type="OrthoDB" id="9814490at2"/>
<evidence type="ECO:0000256" key="1">
    <source>
        <dbReference type="ARBA" id="ARBA00007274"/>
    </source>
</evidence>
<comment type="caution">
    <text evidence="5">The sequence shown here is derived from an EMBL/GenBank/DDBJ whole genome shotgun (WGS) entry which is preliminary data.</text>
</comment>
<accession>A0A512BDD2</accession>
<dbReference type="PANTHER" id="PTHR23416:SF23">
    <property type="entry name" value="ACETYLTRANSFERASE C18B11.09C-RELATED"/>
    <property type="match status" value="1"/>
</dbReference>
<name>A0A512BDD2_9BACT</name>
<proteinExistence type="inferred from homology"/>